<reference evidence="3" key="1">
    <citation type="submission" date="2016-08" db="EMBL/GenBank/DDBJ databases">
        <authorList>
            <person name="Varghese N."/>
            <person name="Submissions Spin"/>
        </authorList>
    </citation>
    <scope>NUCLEOTIDE SEQUENCE [LARGE SCALE GENOMIC DNA]</scope>
    <source>
        <strain evidence="3">HAMBI 2975</strain>
    </source>
</reference>
<keyword evidence="1" id="KW-0472">Membrane</keyword>
<dbReference type="EMBL" id="FMAG01000001">
    <property type="protein sequence ID" value="SCB08778.1"/>
    <property type="molecule type" value="Genomic_DNA"/>
</dbReference>
<dbReference type="Proteomes" id="UP000199101">
    <property type="component" value="Unassembled WGS sequence"/>
</dbReference>
<feature type="transmembrane region" description="Helical" evidence="1">
    <location>
        <begin position="6"/>
        <end position="32"/>
    </location>
</feature>
<name>A0A1C3TZZ3_9HYPH</name>
<dbReference type="OrthoDB" id="8481641at2"/>
<gene>
    <name evidence="2" type="ORF">GA0061103_1275</name>
</gene>
<sequence>MTDRSFRIVVIFLLVLNTFLVGALAGGGLTWIRKTQARAGMMPLAGEQLPSAQKKALRAALNEARKDEREIILEAQQAKVDAASILGQPTLDKEALSAALARARDADIALRAKLEQRAVDFAAGLSYDERRALAESLVRRSMPKAAATK</sequence>
<accession>A0A1C3TZZ3</accession>
<dbReference type="RefSeq" id="WP_092706325.1">
    <property type="nucleotide sequence ID" value="NZ_FMAG01000001.1"/>
</dbReference>
<dbReference type="AlphaFoldDB" id="A0A1C3TZZ3"/>
<proteinExistence type="predicted"/>
<evidence type="ECO:0000256" key="1">
    <source>
        <dbReference type="SAM" id="Phobius"/>
    </source>
</evidence>
<evidence type="ECO:0000313" key="3">
    <source>
        <dbReference type="Proteomes" id="UP000199101"/>
    </source>
</evidence>
<organism evidence="2 3">
    <name type="scientific">Rhizobium multihospitium</name>
    <dbReference type="NCBI Taxonomy" id="410764"/>
    <lineage>
        <taxon>Bacteria</taxon>
        <taxon>Pseudomonadati</taxon>
        <taxon>Pseudomonadota</taxon>
        <taxon>Alphaproteobacteria</taxon>
        <taxon>Hyphomicrobiales</taxon>
        <taxon>Rhizobiaceae</taxon>
        <taxon>Rhizobium/Agrobacterium group</taxon>
        <taxon>Rhizobium</taxon>
    </lineage>
</organism>
<dbReference type="Pfam" id="PF13801">
    <property type="entry name" value="Metal_resist"/>
    <property type="match status" value="1"/>
</dbReference>
<keyword evidence="1" id="KW-0812">Transmembrane</keyword>
<dbReference type="InterPro" id="IPR025961">
    <property type="entry name" value="Metal_resist"/>
</dbReference>
<keyword evidence="1" id="KW-1133">Transmembrane helix</keyword>
<dbReference type="STRING" id="410764.GA0061103_1275"/>
<keyword evidence="3" id="KW-1185">Reference proteome</keyword>
<evidence type="ECO:0000313" key="2">
    <source>
        <dbReference type="EMBL" id="SCB08778.1"/>
    </source>
</evidence>
<protein>
    <submittedName>
        <fullName evidence="2">Uncharacterized membrane protein</fullName>
    </submittedName>
</protein>